<comment type="subcellular location">
    <subcellularLocation>
        <location evidence="1">Secreted</location>
    </subcellularLocation>
</comment>
<reference evidence="7" key="1">
    <citation type="journal article" date="2015" name="Sci. Rep.">
        <title>Tissue- and time-dependent transcription in Ixodes ricinus salivary glands and midguts when blood feeding on the vertebrate host.</title>
        <authorList>
            <person name="Kotsyfakis M."/>
            <person name="Schwarz A."/>
            <person name="Erhart J."/>
            <person name="Ribeiro J.M."/>
        </authorList>
    </citation>
    <scope>NUCLEOTIDE SEQUENCE</scope>
    <source>
        <tissue evidence="7">Salivary gland and midgut</tissue>
    </source>
</reference>
<comment type="similarity">
    <text evidence="5">Belongs to the salp15 family.</text>
</comment>
<evidence type="ECO:0000313" key="7">
    <source>
        <dbReference type="EMBL" id="JAB69857.1"/>
    </source>
</evidence>
<feature type="signal peptide" evidence="6">
    <location>
        <begin position="1"/>
        <end position="19"/>
    </location>
</feature>
<evidence type="ECO:0000256" key="5">
    <source>
        <dbReference type="ARBA" id="ARBA00034321"/>
    </source>
</evidence>
<dbReference type="InterPro" id="IPR021971">
    <property type="entry name" value="Salp15"/>
</dbReference>
<dbReference type="GO" id="GO:0005576">
    <property type="term" value="C:extracellular region"/>
    <property type="evidence" value="ECO:0007669"/>
    <property type="project" value="UniProtKB-SubCell"/>
</dbReference>
<evidence type="ECO:0000256" key="6">
    <source>
        <dbReference type="SAM" id="SignalP"/>
    </source>
</evidence>
<protein>
    <submittedName>
        <fullName evidence="7">Putative secreted protein</fullName>
    </submittedName>
</protein>
<dbReference type="EMBL" id="GANP01014611">
    <property type="protein sequence ID" value="JAB69857.1"/>
    <property type="molecule type" value="mRNA"/>
</dbReference>
<sequence>MMILPLSVVLLATYDYIHANHCSTGLASYMNTRCVGLNLKFVERSGCTFTCQGVNSAGQNQITILNLVDGLPCEPCKECCNGKCRPVQFGSLNPLTLKSCAK</sequence>
<evidence type="ECO:0000256" key="1">
    <source>
        <dbReference type="ARBA" id="ARBA00004613"/>
    </source>
</evidence>
<dbReference type="AlphaFoldDB" id="V5H6B4"/>
<evidence type="ECO:0000256" key="3">
    <source>
        <dbReference type="ARBA" id="ARBA00022729"/>
    </source>
</evidence>
<keyword evidence="2" id="KW-0964">Secreted</keyword>
<keyword evidence="4" id="KW-0325">Glycoprotein</keyword>
<name>V5H6B4_IXORI</name>
<keyword evidence="3 6" id="KW-0732">Signal</keyword>
<evidence type="ECO:0000256" key="2">
    <source>
        <dbReference type="ARBA" id="ARBA00022525"/>
    </source>
</evidence>
<feature type="chain" id="PRO_5004735197" evidence="6">
    <location>
        <begin position="20"/>
        <end position="102"/>
    </location>
</feature>
<proteinExistence type="evidence at transcript level"/>
<evidence type="ECO:0000256" key="4">
    <source>
        <dbReference type="ARBA" id="ARBA00023180"/>
    </source>
</evidence>
<dbReference type="Pfam" id="PF12115">
    <property type="entry name" value="Salp15"/>
    <property type="match status" value="1"/>
</dbReference>
<organism evidence="7">
    <name type="scientific">Ixodes ricinus</name>
    <name type="common">Common tick</name>
    <name type="synonym">Acarus ricinus</name>
    <dbReference type="NCBI Taxonomy" id="34613"/>
    <lineage>
        <taxon>Eukaryota</taxon>
        <taxon>Metazoa</taxon>
        <taxon>Ecdysozoa</taxon>
        <taxon>Arthropoda</taxon>
        <taxon>Chelicerata</taxon>
        <taxon>Arachnida</taxon>
        <taxon>Acari</taxon>
        <taxon>Parasitiformes</taxon>
        <taxon>Ixodida</taxon>
        <taxon>Ixodoidea</taxon>
        <taxon>Ixodidae</taxon>
        <taxon>Ixodinae</taxon>
        <taxon>Ixodes</taxon>
    </lineage>
</organism>
<accession>V5H6B4</accession>